<evidence type="ECO:0000313" key="1">
    <source>
        <dbReference type="EMBL" id="GIX86400.1"/>
    </source>
</evidence>
<comment type="caution">
    <text evidence="1">The sequence shown here is derived from an EMBL/GenBank/DDBJ whole genome shotgun (WGS) entry which is preliminary data.</text>
</comment>
<name>A0AAV4NQ17_CAEEX</name>
<evidence type="ECO:0000313" key="2">
    <source>
        <dbReference type="Proteomes" id="UP001054945"/>
    </source>
</evidence>
<organism evidence="1 2">
    <name type="scientific">Caerostris extrusa</name>
    <name type="common">Bark spider</name>
    <name type="synonym">Caerostris bankana</name>
    <dbReference type="NCBI Taxonomy" id="172846"/>
    <lineage>
        <taxon>Eukaryota</taxon>
        <taxon>Metazoa</taxon>
        <taxon>Ecdysozoa</taxon>
        <taxon>Arthropoda</taxon>
        <taxon>Chelicerata</taxon>
        <taxon>Arachnida</taxon>
        <taxon>Araneae</taxon>
        <taxon>Araneomorphae</taxon>
        <taxon>Entelegynae</taxon>
        <taxon>Araneoidea</taxon>
        <taxon>Araneidae</taxon>
        <taxon>Caerostris</taxon>
    </lineage>
</organism>
<protein>
    <submittedName>
        <fullName evidence="1">Uncharacterized protein</fullName>
    </submittedName>
</protein>
<gene>
    <name evidence="1" type="ORF">CEXT_443061</name>
</gene>
<keyword evidence="2" id="KW-1185">Reference proteome</keyword>
<dbReference type="EMBL" id="BPLR01003585">
    <property type="protein sequence ID" value="GIX86400.1"/>
    <property type="molecule type" value="Genomic_DNA"/>
</dbReference>
<proteinExistence type="predicted"/>
<dbReference type="Proteomes" id="UP001054945">
    <property type="component" value="Unassembled WGS sequence"/>
</dbReference>
<dbReference type="AlphaFoldDB" id="A0AAV4NQ17"/>
<reference evidence="1 2" key="1">
    <citation type="submission" date="2021-06" db="EMBL/GenBank/DDBJ databases">
        <title>Caerostris extrusa draft genome.</title>
        <authorList>
            <person name="Kono N."/>
            <person name="Arakawa K."/>
        </authorList>
    </citation>
    <scope>NUCLEOTIDE SEQUENCE [LARGE SCALE GENOMIC DNA]</scope>
</reference>
<sequence>MESSRTKSSECGLYGRKKKVMKISVYRNFLIPQGQRGPSGHAVIDFTSRNRKPGLQLGFVAETNDPSRSLMGGHFRLFVLTLEHILMALCKNAFFDSKQTGFDWELWIGFSSTLKTI</sequence>
<accession>A0AAV4NQ17</accession>